<keyword evidence="10" id="KW-0256">Endoplasmic reticulum</keyword>
<dbReference type="InterPro" id="IPR029016">
    <property type="entry name" value="GAF-like_dom_sf"/>
</dbReference>
<protein>
    <recommendedName>
        <fullName evidence="5">histidine kinase</fullName>
        <ecNumber evidence="5">2.7.13.3</ecNumber>
    </recommendedName>
</protein>
<dbReference type="InterPro" id="IPR003661">
    <property type="entry name" value="HisK_dim/P_dom"/>
</dbReference>
<comment type="caution">
    <text evidence="21">The sequence shown here is derived from an EMBL/GenBank/DDBJ whole genome shotgun (WGS) entry which is preliminary data.</text>
</comment>
<dbReference type="Pfam" id="PF02518">
    <property type="entry name" value="HATPase_c"/>
    <property type="match status" value="1"/>
</dbReference>
<dbReference type="EMBL" id="JADEWZ010000037">
    <property type="protein sequence ID" value="MBE9118101.1"/>
    <property type="molecule type" value="Genomic_DNA"/>
</dbReference>
<dbReference type="SMART" id="SM00091">
    <property type="entry name" value="PAS"/>
    <property type="match status" value="1"/>
</dbReference>
<keyword evidence="13" id="KW-0902">Two-component regulatory system</keyword>
<dbReference type="InterPro" id="IPR036890">
    <property type="entry name" value="HATPase_C_sf"/>
</dbReference>
<accession>A0A8J7DYX0</accession>
<keyword evidence="16" id="KW-0175">Coiled coil</keyword>
<evidence type="ECO:0000259" key="20">
    <source>
        <dbReference type="PROSITE" id="PS50113"/>
    </source>
</evidence>
<dbReference type="InterPro" id="IPR004358">
    <property type="entry name" value="Sig_transdc_His_kin-like_C"/>
</dbReference>
<evidence type="ECO:0000256" key="11">
    <source>
        <dbReference type="ARBA" id="ARBA00022989"/>
    </source>
</evidence>
<proteinExistence type="inferred from homology"/>
<keyword evidence="14 17" id="KW-0472">Membrane</keyword>
<evidence type="ECO:0000256" key="3">
    <source>
        <dbReference type="ARBA" id="ARBA00004477"/>
    </source>
</evidence>
<dbReference type="Gene3D" id="3.30.450.20">
    <property type="entry name" value="PAS domain"/>
    <property type="match status" value="1"/>
</dbReference>
<dbReference type="PANTHER" id="PTHR43065:SF48">
    <property type="entry name" value="HISTIDINE KINASE"/>
    <property type="match status" value="1"/>
</dbReference>
<dbReference type="AlphaFoldDB" id="A0A8J7DYX0"/>
<keyword evidence="22" id="KW-1185">Reference proteome</keyword>
<comment type="subcellular location">
    <subcellularLocation>
        <location evidence="3">Endoplasmic reticulum membrane</location>
        <topology evidence="3">Multi-pass membrane protein</topology>
    </subcellularLocation>
</comment>
<reference evidence="21" key="1">
    <citation type="submission" date="2020-10" db="EMBL/GenBank/DDBJ databases">
        <authorList>
            <person name="Castelo-Branco R."/>
            <person name="Eusebio N."/>
            <person name="Adriana R."/>
            <person name="Vieira A."/>
            <person name="Brugerolle De Fraissinette N."/>
            <person name="Rezende De Castro R."/>
            <person name="Schneider M.P."/>
            <person name="Vasconcelos V."/>
            <person name="Leao P.N."/>
        </authorList>
    </citation>
    <scope>NUCLEOTIDE SEQUENCE</scope>
    <source>
        <strain evidence="21">LEGE 07157</strain>
    </source>
</reference>
<dbReference type="NCBIfam" id="TIGR00229">
    <property type="entry name" value="sensory_box"/>
    <property type="match status" value="1"/>
</dbReference>
<dbReference type="SMART" id="SM00387">
    <property type="entry name" value="HATPase_c"/>
    <property type="match status" value="1"/>
</dbReference>
<dbReference type="InterPro" id="IPR005467">
    <property type="entry name" value="His_kinase_dom"/>
</dbReference>
<dbReference type="SUPFAM" id="SSF47384">
    <property type="entry name" value="Homodimeric domain of signal transducing histidine kinase"/>
    <property type="match status" value="1"/>
</dbReference>
<evidence type="ECO:0000256" key="9">
    <source>
        <dbReference type="ARBA" id="ARBA00022777"/>
    </source>
</evidence>
<keyword evidence="9" id="KW-0808">Transferase</keyword>
<keyword evidence="15" id="KW-1015">Disulfide bond</keyword>
<evidence type="ECO:0000256" key="10">
    <source>
        <dbReference type="ARBA" id="ARBA00022824"/>
    </source>
</evidence>
<dbReference type="Pfam" id="PF01590">
    <property type="entry name" value="GAF"/>
    <property type="match status" value="2"/>
</dbReference>
<feature type="coiled-coil region" evidence="16">
    <location>
        <begin position="851"/>
        <end position="878"/>
    </location>
</feature>
<feature type="transmembrane region" description="Helical" evidence="17">
    <location>
        <begin position="29"/>
        <end position="54"/>
    </location>
</feature>
<dbReference type="Gene3D" id="3.30.450.40">
    <property type="match status" value="3"/>
</dbReference>
<evidence type="ECO:0000256" key="12">
    <source>
        <dbReference type="ARBA" id="ARBA00023008"/>
    </source>
</evidence>
<evidence type="ECO:0000256" key="5">
    <source>
        <dbReference type="ARBA" id="ARBA00012438"/>
    </source>
</evidence>
<dbReference type="InterPro" id="IPR003018">
    <property type="entry name" value="GAF"/>
</dbReference>
<keyword evidence="9" id="KW-0418">Kinase</keyword>
<dbReference type="Pfam" id="PF25487">
    <property type="entry name" value="ETR1_N"/>
    <property type="match status" value="1"/>
</dbReference>
<keyword evidence="7 17" id="KW-0812">Transmembrane</keyword>
<evidence type="ECO:0000256" key="15">
    <source>
        <dbReference type="ARBA" id="ARBA00023157"/>
    </source>
</evidence>
<dbReference type="InterPro" id="IPR000014">
    <property type="entry name" value="PAS"/>
</dbReference>
<dbReference type="SUPFAM" id="SSF55781">
    <property type="entry name" value="GAF domain-like"/>
    <property type="match status" value="3"/>
</dbReference>
<dbReference type="InterPro" id="IPR003594">
    <property type="entry name" value="HATPase_dom"/>
</dbReference>
<comment type="cofactor">
    <cofactor evidence="2">
        <name>Cu cation</name>
        <dbReference type="ChEBI" id="CHEBI:23378"/>
    </cofactor>
</comment>
<keyword evidence="8" id="KW-0936">Ethylene signaling pathway</keyword>
<dbReference type="SUPFAM" id="SSF55785">
    <property type="entry name" value="PYP-like sensor domain (PAS domain)"/>
    <property type="match status" value="1"/>
</dbReference>
<dbReference type="InterPro" id="IPR035965">
    <property type="entry name" value="PAS-like_dom_sf"/>
</dbReference>
<dbReference type="InterPro" id="IPR013655">
    <property type="entry name" value="PAS_fold_3"/>
</dbReference>
<evidence type="ECO:0000313" key="22">
    <source>
        <dbReference type="Proteomes" id="UP000654482"/>
    </source>
</evidence>
<evidence type="ECO:0000256" key="6">
    <source>
        <dbReference type="ARBA" id="ARBA00022553"/>
    </source>
</evidence>
<dbReference type="Proteomes" id="UP000654482">
    <property type="component" value="Unassembled WGS sequence"/>
</dbReference>
<dbReference type="InterPro" id="IPR000700">
    <property type="entry name" value="PAS-assoc_C"/>
</dbReference>
<keyword evidence="12" id="KW-0186">Copper</keyword>
<feature type="domain" description="Histidine kinase" evidence="18">
    <location>
        <begin position="1026"/>
        <end position="1192"/>
    </location>
</feature>
<evidence type="ECO:0000256" key="16">
    <source>
        <dbReference type="SAM" id="Coils"/>
    </source>
</evidence>
<evidence type="ECO:0000256" key="13">
    <source>
        <dbReference type="ARBA" id="ARBA00023012"/>
    </source>
</evidence>
<dbReference type="InterPro" id="IPR001610">
    <property type="entry name" value="PAC"/>
</dbReference>
<evidence type="ECO:0000256" key="4">
    <source>
        <dbReference type="ARBA" id="ARBA00009842"/>
    </source>
</evidence>
<dbReference type="CDD" id="cd00130">
    <property type="entry name" value="PAS"/>
    <property type="match status" value="1"/>
</dbReference>
<dbReference type="PRINTS" id="PR00344">
    <property type="entry name" value="BCTRLSENSOR"/>
</dbReference>
<keyword evidence="6" id="KW-0597">Phosphoprotein</keyword>
<evidence type="ECO:0000256" key="2">
    <source>
        <dbReference type="ARBA" id="ARBA00001935"/>
    </source>
</evidence>
<dbReference type="InterPro" id="IPR058544">
    <property type="entry name" value="ETR1_N"/>
</dbReference>
<dbReference type="SMART" id="SM00065">
    <property type="entry name" value="GAF"/>
    <property type="match status" value="3"/>
</dbReference>
<dbReference type="EC" id="2.7.13.3" evidence="5"/>
<dbReference type="SUPFAM" id="SSF55874">
    <property type="entry name" value="ATPase domain of HSP90 chaperone/DNA topoisomerase II/histidine kinase"/>
    <property type="match status" value="1"/>
</dbReference>
<keyword evidence="11 17" id="KW-1133">Transmembrane helix</keyword>
<feature type="coiled-coil region" evidence="16">
    <location>
        <begin position="314"/>
        <end position="359"/>
    </location>
</feature>
<evidence type="ECO:0000259" key="18">
    <source>
        <dbReference type="PROSITE" id="PS50109"/>
    </source>
</evidence>
<dbReference type="Gene3D" id="1.10.287.130">
    <property type="match status" value="1"/>
</dbReference>
<dbReference type="Gene3D" id="3.30.565.10">
    <property type="entry name" value="Histidine kinase-like ATPase, C-terminal domain"/>
    <property type="match status" value="1"/>
</dbReference>
<dbReference type="InterPro" id="IPR036097">
    <property type="entry name" value="HisK_dim/P_sf"/>
</dbReference>
<dbReference type="PROSITE" id="PS50113">
    <property type="entry name" value="PAC"/>
    <property type="match status" value="1"/>
</dbReference>
<evidence type="ECO:0000256" key="17">
    <source>
        <dbReference type="SAM" id="Phobius"/>
    </source>
</evidence>
<comment type="similarity">
    <text evidence="4">Belongs to the ethylene receptor family.</text>
</comment>
<dbReference type="PANTHER" id="PTHR43065">
    <property type="entry name" value="SENSOR HISTIDINE KINASE"/>
    <property type="match status" value="1"/>
</dbReference>
<dbReference type="PROSITE" id="PS50112">
    <property type="entry name" value="PAS"/>
    <property type="match status" value="1"/>
</dbReference>
<evidence type="ECO:0000313" key="21">
    <source>
        <dbReference type="EMBL" id="MBE9118101.1"/>
    </source>
</evidence>
<feature type="domain" description="PAC" evidence="20">
    <location>
        <begin position="630"/>
        <end position="682"/>
    </location>
</feature>
<comment type="catalytic activity">
    <reaction evidence="1">
        <text>ATP + protein L-histidine = ADP + protein N-phospho-L-histidine.</text>
        <dbReference type="EC" id="2.7.13.3"/>
    </reaction>
</comment>
<sequence>MMIWETFPTLFAPTQFIPSNCGYFGQTSFITLSIIGDSLLAAVYFCIPAILAYCTCQRRDIPFVRTFHLFGIFLLFCGVSNLLDIWTLWHPIGWIAAVEKAIAAVLGCLTTVQIRRRLPQFFTLRMPRELETINQELQTQIAERQKAEYTLQRLVSGTASVTGKEFFFALVENLAEVLDARYAFVAEVTRDRPKTLKTLACWAGTRLDKCFEYEVENSPQEIVIDRAKFCYLPHAVQKRLIPDAEKASGSNSNGYFLGAPLLDKNQQVIGTLCINSDRAIANEEQAKAILSLFAARATAELERQRAQFALRQAHQDLELKTQQLHRAYSDLEQQVNEATQGLRQRTAELLRANAALEKEIQERIAAESALRDSGIRLGRQQRGLLELAKSQNLYQGNLSAAFGEMTELACRTLSVERGSVWFYNSERSEIRCADLYDLSSKCHEKGAKLSVADYPTYFQALEVNRAIAARDAYSDPRTTEFSSSYLEPFNITSMLDVPVRVQGRIVGVICLEHTGNKRSWAIEEQNFASYLAYAVALAIEARDRRQAEIALRESEERWQLAVQGSNQGIWDWNLQTHSTVISDRLAAILGYDTSEIPDERHWWTARIHPGDYAAVINAQQQHLERKTPYYRAEYRLRGKDGTYCWILDRGQALWDANGQPIRMVGSYTDIGDRKQAELALRQQVAIDSLLSQISRKLIDQNLNTAIDFALKGIGKITRCDRCYILHYFEAENLLSNTYEWCAPGIPSLHEERQEIGANAFPSFLQFRQSGKVVKVSRLEDLPLHTIAEKAELERQSIQSLLLVPTIHSDTVFGFIGLDAVRAPKDWKPEEVNLLKRVGELIAIARSRHEAQEALQARNQELATTLQQLETTQDELIQSEKMAALGQLIAGVAHEINTPLGAIRSSISNIAEFLDRYLHRLPDFFRQLSPENYAHFSELLRLSNPQVMLLPSREKRQYKRALKRKLETQGLAKAGAIADTLVDMGIYRDISAFESWLHQPDSREILKMAYQLVGLQDSTQNTIAAIDRAATVVFALKSYARSDRLGEKVPANLTDGIETVLTLYCTQIKRGVTLRRNYSKLPLIPCYPDELNQVWTNLIHNALQAMDYQGVLTIDAFQQHDNICISITDSGMGIALDIQPQIFQPFFTTKPPGEGSGLGLDIVQKIVRKHEGTIEFDSIPGKTTFTISLPIESAMSQDKTNRPPLQPVQSEI</sequence>
<organism evidence="21 22">
    <name type="scientific">Lusitaniella coriacea LEGE 07157</name>
    <dbReference type="NCBI Taxonomy" id="945747"/>
    <lineage>
        <taxon>Bacteria</taxon>
        <taxon>Bacillati</taxon>
        <taxon>Cyanobacteriota</taxon>
        <taxon>Cyanophyceae</taxon>
        <taxon>Spirulinales</taxon>
        <taxon>Lusitaniellaceae</taxon>
        <taxon>Lusitaniella</taxon>
    </lineage>
</organism>
<evidence type="ECO:0000256" key="1">
    <source>
        <dbReference type="ARBA" id="ARBA00000085"/>
    </source>
</evidence>
<dbReference type="SMART" id="SM00086">
    <property type="entry name" value="PAC"/>
    <property type="match status" value="1"/>
</dbReference>
<evidence type="ECO:0000256" key="14">
    <source>
        <dbReference type="ARBA" id="ARBA00023136"/>
    </source>
</evidence>
<evidence type="ECO:0000259" key="19">
    <source>
        <dbReference type="PROSITE" id="PS50112"/>
    </source>
</evidence>
<name>A0A8J7DYX0_9CYAN</name>
<dbReference type="RefSeq" id="WP_194031188.1">
    <property type="nucleotide sequence ID" value="NZ_JADEWZ010000037.1"/>
</dbReference>
<feature type="domain" description="PAS" evidence="19">
    <location>
        <begin position="554"/>
        <end position="626"/>
    </location>
</feature>
<dbReference type="CDD" id="cd00082">
    <property type="entry name" value="HisKA"/>
    <property type="match status" value="1"/>
</dbReference>
<dbReference type="GO" id="GO:0000155">
    <property type="term" value="F:phosphorelay sensor kinase activity"/>
    <property type="evidence" value="ECO:0007669"/>
    <property type="project" value="InterPro"/>
</dbReference>
<dbReference type="Pfam" id="PF08447">
    <property type="entry name" value="PAS_3"/>
    <property type="match status" value="1"/>
</dbReference>
<evidence type="ECO:0000256" key="8">
    <source>
        <dbReference type="ARBA" id="ARBA00022745"/>
    </source>
</evidence>
<feature type="transmembrane region" description="Helical" evidence="17">
    <location>
        <begin position="66"/>
        <end position="86"/>
    </location>
</feature>
<dbReference type="PROSITE" id="PS50109">
    <property type="entry name" value="HIS_KIN"/>
    <property type="match status" value="1"/>
</dbReference>
<evidence type="ECO:0000256" key="7">
    <source>
        <dbReference type="ARBA" id="ARBA00022692"/>
    </source>
</evidence>
<gene>
    <name evidence="21" type="ORF">IQ249_19590</name>
</gene>